<dbReference type="InterPro" id="IPR018537">
    <property type="entry name" value="Peptidoglycan-bd_3"/>
</dbReference>
<dbReference type="InterPro" id="IPR008565">
    <property type="entry name" value="TtsA-like_GH18_dom"/>
</dbReference>
<dbReference type="SUPFAM" id="SSF53955">
    <property type="entry name" value="Lysozyme-like"/>
    <property type="match status" value="1"/>
</dbReference>
<dbReference type="CDD" id="cd13926">
    <property type="entry name" value="N-acetylmuramidase_GH108"/>
    <property type="match status" value="1"/>
</dbReference>
<evidence type="ECO:0000259" key="2">
    <source>
        <dbReference type="Pfam" id="PF09374"/>
    </source>
</evidence>
<evidence type="ECO:0000259" key="1">
    <source>
        <dbReference type="Pfam" id="PF05838"/>
    </source>
</evidence>
<dbReference type="Pfam" id="PF05838">
    <property type="entry name" value="Glyco_hydro_108"/>
    <property type="match status" value="1"/>
</dbReference>
<dbReference type="Gene3D" id="1.20.141.10">
    <property type="entry name" value="Chitosanase, subunit A, domain 1"/>
    <property type="match status" value="1"/>
</dbReference>
<feature type="domain" description="Peptidoglycan binding" evidence="2">
    <location>
        <begin position="96"/>
        <end position="157"/>
    </location>
</feature>
<organism evidence="3">
    <name type="scientific">uncultured Caudovirales phage</name>
    <dbReference type="NCBI Taxonomy" id="2100421"/>
    <lineage>
        <taxon>Viruses</taxon>
        <taxon>Duplodnaviria</taxon>
        <taxon>Heunggongvirae</taxon>
        <taxon>Uroviricota</taxon>
        <taxon>Caudoviricetes</taxon>
        <taxon>Peduoviridae</taxon>
        <taxon>Maltschvirus</taxon>
        <taxon>Maltschvirus maltsch</taxon>
    </lineage>
</organism>
<accession>A0A6J5NQ71</accession>
<proteinExistence type="predicted"/>
<reference evidence="3" key="1">
    <citation type="submission" date="2020-04" db="EMBL/GenBank/DDBJ databases">
        <authorList>
            <person name="Chiriac C."/>
            <person name="Salcher M."/>
            <person name="Ghai R."/>
            <person name="Kavagutti S V."/>
        </authorList>
    </citation>
    <scope>NUCLEOTIDE SEQUENCE</scope>
</reference>
<gene>
    <name evidence="3" type="ORF">UFOVP764_22</name>
</gene>
<name>A0A6J5NQ71_9CAUD</name>
<dbReference type="InterPro" id="IPR023346">
    <property type="entry name" value="Lysozyme-like_dom_sf"/>
</dbReference>
<dbReference type="EMBL" id="LR796711">
    <property type="protein sequence ID" value="CAB4160912.1"/>
    <property type="molecule type" value="Genomic_DNA"/>
</dbReference>
<protein>
    <submittedName>
        <fullName evidence="3">ZliS Lysozyme family protein</fullName>
    </submittedName>
</protein>
<dbReference type="Pfam" id="PF09374">
    <property type="entry name" value="PG_binding_3"/>
    <property type="match status" value="1"/>
</dbReference>
<feature type="domain" description="TtsA-like Glycoside hydrolase family 108" evidence="1">
    <location>
        <begin position="10"/>
        <end position="93"/>
    </location>
</feature>
<sequence>MKDSFQHALTELLKHEGGYVNHPSDPGGRTNLGVTQRVWEEWVKHPVTEADMRALTPDAVAPLYQANYWNRVKADNLPAGVDYCVFDAAVNSGVSRAVKWLQTAAGTAADGAIGPATLSAVEAQQPDALVKAYCATRLKFLQGLPTWETFGKGWGRRVQEVETAALLLTKSGDH</sequence>
<evidence type="ECO:0000313" key="3">
    <source>
        <dbReference type="EMBL" id="CAB4160912.1"/>
    </source>
</evidence>